<feature type="compositionally biased region" description="Low complexity" evidence="2">
    <location>
        <begin position="410"/>
        <end position="423"/>
    </location>
</feature>
<protein>
    <recommendedName>
        <fullName evidence="3">RRM domain-containing protein</fullName>
    </recommendedName>
</protein>
<feature type="region of interest" description="Disordered" evidence="2">
    <location>
        <begin position="231"/>
        <end position="343"/>
    </location>
</feature>
<comment type="caution">
    <text evidence="4">The sequence shown here is derived from an EMBL/GenBank/DDBJ whole genome shotgun (WGS) entry which is preliminary data.</text>
</comment>
<feature type="compositionally biased region" description="Polar residues" evidence="2">
    <location>
        <begin position="277"/>
        <end position="287"/>
    </location>
</feature>
<feature type="domain" description="RRM" evidence="3">
    <location>
        <begin position="622"/>
        <end position="698"/>
    </location>
</feature>
<dbReference type="Proteomes" id="UP001054857">
    <property type="component" value="Unassembled WGS sequence"/>
</dbReference>
<gene>
    <name evidence="4" type="ORF">Agub_g9431</name>
</gene>
<name>A0AAD3DTQ6_9CHLO</name>
<evidence type="ECO:0000313" key="5">
    <source>
        <dbReference type="Proteomes" id="UP001054857"/>
    </source>
</evidence>
<dbReference type="CDD" id="cd00590">
    <property type="entry name" value="RRM_SF"/>
    <property type="match status" value="1"/>
</dbReference>
<dbReference type="InterPro" id="IPR000504">
    <property type="entry name" value="RRM_dom"/>
</dbReference>
<dbReference type="GO" id="GO:0000288">
    <property type="term" value="P:nuclear-transcribed mRNA catabolic process, deadenylation-dependent decay"/>
    <property type="evidence" value="ECO:0007669"/>
    <property type="project" value="TreeGrafter"/>
</dbReference>
<feature type="non-terminal residue" evidence="4">
    <location>
        <position position="1042"/>
    </location>
</feature>
<reference evidence="4 5" key="1">
    <citation type="journal article" date="2021" name="Sci. Rep.">
        <title>Genome sequencing of the multicellular alga Astrephomene provides insights into convergent evolution of germ-soma differentiation.</title>
        <authorList>
            <person name="Yamashita S."/>
            <person name="Yamamoto K."/>
            <person name="Matsuzaki R."/>
            <person name="Suzuki S."/>
            <person name="Yamaguchi H."/>
            <person name="Hirooka S."/>
            <person name="Minakuchi Y."/>
            <person name="Miyagishima S."/>
            <person name="Kawachi M."/>
            <person name="Toyoda A."/>
            <person name="Nozaki H."/>
        </authorList>
    </citation>
    <scope>NUCLEOTIDE SEQUENCE [LARGE SCALE GENOMIC DNA]</scope>
    <source>
        <strain evidence="4 5">NIES-4017</strain>
    </source>
</reference>
<dbReference type="SMART" id="SM00360">
    <property type="entry name" value="RRM"/>
    <property type="match status" value="3"/>
</dbReference>
<dbReference type="PANTHER" id="PTHR47093">
    <property type="entry name" value="PROTEIN JSN1-RELATED"/>
    <property type="match status" value="1"/>
</dbReference>
<proteinExistence type="predicted"/>
<dbReference type="SUPFAM" id="SSF54928">
    <property type="entry name" value="RNA-binding domain, RBD"/>
    <property type="match status" value="3"/>
</dbReference>
<sequence length="1042" mass="106632">MQGSWGSGMAGSLNIQGLLGNVALSNILAALHQDNSTDLNGMVGTYMAVNPGRLPSDYGKLNVLSADGGMSVPRTDDTPSRHLWVGKVMTNVDRALLEELFAHFGPVESVRVFPGKAFAFVNFVSAQHAATAKATLHGQLVHMVTCNRPLEIRYQKRQIYHHVLQPQPTVVANDLQGQPLHSRDQYGRSSGVGLGEGTVDGAKVLLQSACASIVWPGGGVGGGVGEVKGDLMSSSSSCEAAGVNENEESGCKGTQALQQDAAAAMPPPEGQAKAIASSGNGPQSLTQCEAEEQRSTLPLPPLPPTSQDVSARKGPNFPDDGHHDTATRHGIDPSAPEAKPAHGSTDLEALLSSLNALGLPVDFGDKGNDKSGSSSGNTPSDPDGAVCSNGTTGADACSSSTAASSVVDSTSTSACDDCDSGTTVASDEGTAGCPSRHLWLGNVIPGLDKNVLEALFRHFGPVESIRVFPDKNFAFVNFVSPKDAAAAKAALHGQQVPPVSNNNRPLEVRYQLRPQGQQQQNSALPQLSFLNSIGLGVVRAASMIPYLTPRDYAGLHLGLVDGCSADRLAAGTAATAGSAVRGVADTGAGTEVNGGVVASGSNIAAGVEGAPAGSGRSEQPGRCLWLGNIPSNVDRAVLEEVFTQFGPLESVRIFPDRNFAFVNFQVPEHAAAAKENLNGRPVHRLTGSNPLLVRYPRNTSRSASSGERADAPAAASAMALAEWLLGTASAGLNLAPAANLCNMLNPNSGHFNPEFAERYKQLSKPDKDNIQGDFAGAPGPHATTCTSAAAQAGAGIPATGFALPVGGGNFALAPQLAQVAGQGAPTQAQVNLKHTADFMVAASAAGAVAGQSGGIAVPALVQGADNAFGSLMLALQQQQHVLAPAGAPVLLPQGVVQSMLPHHIAAINAGLVPQLVPQQQQMLLPQHPMAVPVGAPPPSQQQMLYHLRSVGSLEEALRLYHSAPAGMQTYLGTSPAGMDSSRGLPNRVLQSMLAHSASSGSTFALGTDSSLSQAAAAAALGLSQASGGSGSSGSALTHAQLQ</sequence>
<dbReference type="InterPro" id="IPR012677">
    <property type="entry name" value="Nucleotide-bd_a/b_plait_sf"/>
</dbReference>
<dbReference type="GO" id="GO:0003723">
    <property type="term" value="F:RNA binding"/>
    <property type="evidence" value="ECO:0007669"/>
    <property type="project" value="UniProtKB-UniRule"/>
</dbReference>
<feature type="compositionally biased region" description="Basic and acidic residues" evidence="2">
    <location>
        <begin position="319"/>
        <end position="331"/>
    </location>
</feature>
<feature type="domain" description="RRM" evidence="3">
    <location>
        <begin position="81"/>
        <end position="157"/>
    </location>
</feature>
<evidence type="ECO:0000313" key="4">
    <source>
        <dbReference type="EMBL" id="GFR47683.1"/>
    </source>
</evidence>
<organism evidence="4 5">
    <name type="scientific">Astrephomene gubernaculifera</name>
    <dbReference type="NCBI Taxonomy" id="47775"/>
    <lineage>
        <taxon>Eukaryota</taxon>
        <taxon>Viridiplantae</taxon>
        <taxon>Chlorophyta</taxon>
        <taxon>core chlorophytes</taxon>
        <taxon>Chlorophyceae</taxon>
        <taxon>CS clade</taxon>
        <taxon>Chlamydomonadales</taxon>
        <taxon>Astrephomenaceae</taxon>
        <taxon>Astrephomene</taxon>
    </lineage>
</organism>
<feature type="domain" description="RRM" evidence="3">
    <location>
        <begin position="436"/>
        <end position="513"/>
    </location>
</feature>
<dbReference type="EMBL" id="BMAR01000019">
    <property type="protein sequence ID" value="GFR47683.1"/>
    <property type="molecule type" value="Genomic_DNA"/>
</dbReference>
<feature type="region of interest" description="Disordered" evidence="2">
    <location>
        <begin position="410"/>
        <end position="431"/>
    </location>
</feature>
<dbReference type="Gene3D" id="3.30.70.330">
    <property type="match status" value="3"/>
</dbReference>
<feature type="region of interest" description="Disordered" evidence="2">
    <location>
        <begin position="362"/>
        <end position="387"/>
    </location>
</feature>
<dbReference type="PANTHER" id="PTHR47093:SF1">
    <property type="entry name" value="PROTEIN JSN1-RELATED"/>
    <property type="match status" value="1"/>
</dbReference>
<dbReference type="PROSITE" id="PS50102">
    <property type="entry name" value="RRM"/>
    <property type="match status" value="3"/>
</dbReference>
<dbReference type="InterPro" id="IPR035979">
    <property type="entry name" value="RBD_domain_sf"/>
</dbReference>
<evidence type="ECO:0000256" key="2">
    <source>
        <dbReference type="SAM" id="MobiDB-lite"/>
    </source>
</evidence>
<evidence type="ECO:0000256" key="1">
    <source>
        <dbReference type="PROSITE-ProRule" id="PRU00176"/>
    </source>
</evidence>
<keyword evidence="5" id="KW-1185">Reference proteome</keyword>
<dbReference type="AlphaFoldDB" id="A0AAD3DTQ6"/>
<accession>A0AAD3DTQ6</accession>
<keyword evidence="1" id="KW-0694">RNA-binding</keyword>
<dbReference type="InterPro" id="IPR052645">
    <property type="entry name" value="Pumilio_domain_protein"/>
</dbReference>
<dbReference type="Pfam" id="PF00076">
    <property type="entry name" value="RRM_1"/>
    <property type="match status" value="3"/>
</dbReference>
<evidence type="ECO:0000259" key="3">
    <source>
        <dbReference type="PROSITE" id="PS50102"/>
    </source>
</evidence>